<feature type="compositionally biased region" description="Basic and acidic residues" evidence="2">
    <location>
        <begin position="133"/>
        <end position="150"/>
    </location>
</feature>
<dbReference type="AlphaFoldDB" id="A0A1F5YGB0"/>
<protein>
    <recommendedName>
        <fullName evidence="5">Cell shape determination protein CcmA</fullName>
    </recommendedName>
</protein>
<proteinExistence type="inferred from homology"/>
<accession>A0A1F5YGB0</accession>
<dbReference type="EMBL" id="MFIV01000038">
    <property type="protein sequence ID" value="OGF99189.1"/>
    <property type="molecule type" value="Genomic_DNA"/>
</dbReference>
<gene>
    <name evidence="3" type="ORF">A2Z86_10755</name>
</gene>
<sequence>MSENIDREGERLNTIIGQGTVIKGECSVNGTVRVDGIIDGSLTASGVAILGKSGQVKGDMAIGNAIVGGRVDGSVIATGRLELQTGARVEGDITAKKLVVEEGVFFQGYCNMERKEEKKAAKAAAATQQQAAPEKHAPASEKGKPVKVEEAGGDEGDQEITFRGERI</sequence>
<evidence type="ECO:0000256" key="2">
    <source>
        <dbReference type="SAM" id="MobiDB-lite"/>
    </source>
</evidence>
<dbReference type="PANTHER" id="PTHR35024">
    <property type="entry name" value="HYPOTHETICAL CYTOSOLIC PROTEIN"/>
    <property type="match status" value="1"/>
</dbReference>
<feature type="compositionally biased region" description="Low complexity" evidence="2">
    <location>
        <begin position="122"/>
        <end position="132"/>
    </location>
</feature>
<comment type="caution">
    <text evidence="3">The sequence shown here is derived from an EMBL/GenBank/DDBJ whole genome shotgun (WGS) entry which is preliminary data.</text>
</comment>
<evidence type="ECO:0000313" key="4">
    <source>
        <dbReference type="Proteomes" id="UP000176992"/>
    </source>
</evidence>
<reference evidence="3 4" key="1">
    <citation type="journal article" date="2016" name="Nat. Commun.">
        <title>Thousands of microbial genomes shed light on interconnected biogeochemical processes in an aquifer system.</title>
        <authorList>
            <person name="Anantharaman K."/>
            <person name="Brown C.T."/>
            <person name="Hug L.A."/>
            <person name="Sharon I."/>
            <person name="Castelle C.J."/>
            <person name="Probst A.J."/>
            <person name="Thomas B.C."/>
            <person name="Singh A."/>
            <person name="Wilkins M.J."/>
            <person name="Karaoz U."/>
            <person name="Brodie E.L."/>
            <person name="Williams K.H."/>
            <person name="Hubbard S.S."/>
            <person name="Banfield J.F."/>
        </authorList>
    </citation>
    <scope>NUCLEOTIDE SEQUENCE [LARGE SCALE GENOMIC DNA]</scope>
</reference>
<organism evidence="3 4">
    <name type="scientific">Candidatus Glassbacteria bacterium GWA2_58_10</name>
    <dbReference type="NCBI Taxonomy" id="1817865"/>
    <lineage>
        <taxon>Bacteria</taxon>
        <taxon>Candidatus Glassiibacteriota</taxon>
    </lineage>
</organism>
<evidence type="ECO:0000313" key="3">
    <source>
        <dbReference type="EMBL" id="OGF99189.1"/>
    </source>
</evidence>
<dbReference type="Proteomes" id="UP000176992">
    <property type="component" value="Unassembled WGS sequence"/>
</dbReference>
<comment type="similarity">
    <text evidence="1">Belongs to the bactofilin family.</text>
</comment>
<feature type="region of interest" description="Disordered" evidence="2">
    <location>
        <begin position="117"/>
        <end position="167"/>
    </location>
</feature>
<evidence type="ECO:0000256" key="1">
    <source>
        <dbReference type="ARBA" id="ARBA00044755"/>
    </source>
</evidence>
<evidence type="ECO:0008006" key="5">
    <source>
        <dbReference type="Google" id="ProtNLM"/>
    </source>
</evidence>
<dbReference type="Pfam" id="PF04519">
    <property type="entry name" value="Bactofilin"/>
    <property type="match status" value="1"/>
</dbReference>
<dbReference type="InterPro" id="IPR007607">
    <property type="entry name" value="BacA/B"/>
</dbReference>
<name>A0A1F5YGB0_9BACT</name>
<dbReference type="PANTHER" id="PTHR35024:SF4">
    <property type="entry name" value="POLYMER-FORMING CYTOSKELETAL PROTEIN"/>
    <property type="match status" value="1"/>
</dbReference>